<sequence>MNNTSILDHTILPTLGAAARHTANLLNGTARRQPATPPAANAQPNADNGRYLESMLTWVLGSRADSDDSPDTEPNFSSDSDSGSETGSKPDNSPKPDTSSSSSKQSTASSTNDALNGLDERFIPTINIIILARDRALREGRPIPPAWRRLRRPGDLPLPTDDAANGDAQDRPDERFVPTINRRPLLEEPLETIVEDEKSS</sequence>
<evidence type="ECO:0000256" key="1">
    <source>
        <dbReference type="SAM" id="MobiDB-lite"/>
    </source>
</evidence>
<proteinExistence type="predicted"/>
<gene>
    <name evidence="2" type="ORF">FHL15_008134</name>
</gene>
<accession>A0A553HSJ4</accession>
<comment type="caution">
    <text evidence="2">The sequence shown here is derived from an EMBL/GenBank/DDBJ whole genome shotgun (WGS) entry which is preliminary data.</text>
</comment>
<feature type="region of interest" description="Disordered" evidence="1">
    <location>
        <begin position="62"/>
        <end position="115"/>
    </location>
</feature>
<organism evidence="2 3">
    <name type="scientific">Xylaria flabelliformis</name>
    <dbReference type="NCBI Taxonomy" id="2512241"/>
    <lineage>
        <taxon>Eukaryota</taxon>
        <taxon>Fungi</taxon>
        <taxon>Dikarya</taxon>
        <taxon>Ascomycota</taxon>
        <taxon>Pezizomycotina</taxon>
        <taxon>Sordariomycetes</taxon>
        <taxon>Xylariomycetidae</taxon>
        <taxon>Xylariales</taxon>
        <taxon>Xylariaceae</taxon>
        <taxon>Xylaria</taxon>
    </lineage>
</organism>
<reference evidence="3" key="1">
    <citation type="submission" date="2019-06" db="EMBL/GenBank/DDBJ databases">
        <title>Draft genome sequence of the griseofulvin-producing fungus Xylaria cubensis strain G536.</title>
        <authorList>
            <person name="Mead M.E."/>
            <person name="Raja H.A."/>
            <person name="Steenwyk J.L."/>
            <person name="Knowles S.L."/>
            <person name="Oberlies N.H."/>
            <person name="Rokas A."/>
        </authorList>
    </citation>
    <scope>NUCLEOTIDE SEQUENCE [LARGE SCALE GENOMIC DNA]</scope>
    <source>
        <strain evidence="3">G536</strain>
    </source>
</reference>
<dbReference type="AlphaFoldDB" id="A0A553HSJ4"/>
<name>A0A553HSJ4_9PEZI</name>
<feature type="compositionally biased region" description="Low complexity" evidence="1">
    <location>
        <begin position="77"/>
        <end position="113"/>
    </location>
</feature>
<dbReference type="OrthoDB" id="4779403at2759"/>
<keyword evidence="3" id="KW-1185">Reference proteome</keyword>
<dbReference type="Proteomes" id="UP000319160">
    <property type="component" value="Unassembled WGS sequence"/>
</dbReference>
<evidence type="ECO:0000313" key="2">
    <source>
        <dbReference type="EMBL" id="TRX90929.1"/>
    </source>
</evidence>
<protein>
    <submittedName>
        <fullName evidence="2">Uncharacterized protein</fullName>
    </submittedName>
</protein>
<evidence type="ECO:0000313" key="3">
    <source>
        <dbReference type="Proteomes" id="UP000319160"/>
    </source>
</evidence>
<feature type="region of interest" description="Disordered" evidence="1">
    <location>
        <begin position="145"/>
        <end position="174"/>
    </location>
</feature>
<dbReference type="EMBL" id="VFLP01000050">
    <property type="protein sequence ID" value="TRX90929.1"/>
    <property type="molecule type" value="Genomic_DNA"/>
</dbReference>